<dbReference type="Pfam" id="PF20253">
    <property type="entry name" value="DUF6604"/>
    <property type="match status" value="1"/>
</dbReference>
<dbReference type="PANTHER" id="PTHR38795:SF1">
    <property type="entry name" value="DUF6604 DOMAIN-CONTAINING PROTEIN"/>
    <property type="match status" value="1"/>
</dbReference>
<comment type="caution">
    <text evidence="3">The sequence shown here is derived from an EMBL/GenBank/DDBJ whole genome shotgun (WGS) entry which is preliminary data.</text>
</comment>
<reference evidence="4" key="1">
    <citation type="submission" date="2019-06" db="EMBL/GenBank/DDBJ databases">
        <authorList>
            <person name="Broberg M."/>
        </authorList>
    </citation>
    <scope>NUCLEOTIDE SEQUENCE [LARGE SCALE GENOMIC DNA]</scope>
</reference>
<dbReference type="Proteomes" id="UP000754883">
    <property type="component" value="Unassembled WGS sequence"/>
</dbReference>
<dbReference type="OrthoDB" id="5238236at2759"/>
<keyword evidence="4" id="KW-1185">Reference proteome</keyword>
<dbReference type="EMBL" id="CABFNO020001405">
    <property type="protein sequence ID" value="CAG9986803.1"/>
    <property type="molecule type" value="Genomic_DNA"/>
</dbReference>
<evidence type="ECO:0000256" key="1">
    <source>
        <dbReference type="SAM" id="MobiDB-lite"/>
    </source>
</evidence>
<evidence type="ECO:0000313" key="3">
    <source>
        <dbReference type="EMBL" id="CAG9986803.1"/>
    </source>
</evidence>
<evidence type="ECO:0000313" key="4">
    <source>
        <dbReference type="Proteomes" id="UP000754883"/>
    </source>
</evidence>
<dbReference type="AlphaFoldDB" id="A0A9N9UDP3"/>
<proteinExistence type="predicted"/>
<protein>
    <recommendedName>
        <fullName evidence="2">DUF6604 domain-containing protein</fullName>
    </recommendedName>
</protein>
<name>A0A9N9UDP3_9HYPO</name>
<feature type="compositionally biased region" description="Basic residues" evidence="1">
    <location>
        <begin position="54"/>
        <end position="66"/>
    </location>
</feature>
<sequence>MLPQALASVYREYKKDTNSIATWLASTAKVCGYPASLLPSAPGGGGTAPPAKGGRAKGKARTVAKKAKGEGQGGPGTKPQADLVRYIISIKDFVPLAECISASKIPSLCVPKAFFTTLDRVISIRSGFSKELKEHNVALDAESDAKHSHFVGVFKKVREALEQFKSAAASPTPDPVSTLSNKFELLKVYVPSDDFVNAPDIDRPKPATEQAEIFEVDPSQSLEEAIVAFYMMCTDLGEIRHALSTFWATTVSEQGSAYDPGVMAIVTNTGIEFGKNIIEEMLPIFEPHGGIRTVMNSYLSLIPVTGNQSIYDFESWDKGSESAERFYNILSKSYFLECNVLDKLAEVPWRGAPFIYPEGAFGTLNPNTDWKSKTVDQKINQDLLITTELYFEALTLVHNVPDYPFTDEFVRGVEQFKETRQIPFSLVFASQVNLDIHHAVGDYAETSIDTLLKRLTSMEAFLRSSVNFHKGVRNPHWSSRNQRCLEQSLEGFEWFLKDPMHEVRILAVRGDPKGQQIVRGIKKWRLLRRSPVMAGLALHYHRADVHEAGLLVTNQWGSIILPAHLYNAVLKEGHCQTLWPDMETLMGIFGEEQFFVGGKPDNTSAYVSRFMLQVGASASTLVNVHRRSKKIGIDDFSKAGTRFLTTRATSHGHFHDRYNNNNAKQMNWTPEYVNEILSLEKYALAIALNSEVYKLSFPYLFMHRINWGHLTAYKKVWDPILRTSFGSDYIQQEWQLPFAIGQVLALADGVDGRRDDKGLALAGLGLGATTKSNAGSVCTQQMYRLCGRDYDVS</sequence>
<reference evidence="3 4" key="2">
    <citation type="submission" date="2021-10" db="EMBL/GenBank/DDBJ databases">
        <authorList>
            <person name="Piombo E."/>
        </authorList>
    </citation>
    <scope>NUCLEOTIDE SEQUENCE [LARGE SCALE GENOMIC DNA]</scope>
</reference>
<evidence type="ECO:0000259" key="2">
    <source>
        <dbReference type="Pfam" id="PF20253"/>
    </source>
</evidence>
<dbReference type="InterPro" id="IPR046539">
    <property type="entry name" value="DUF6604"/>
</dbReference>
<gene>
    <name evidence="3" type="ORF">CBYS24578_00008001</name>
</gene>
<feature type="domain" description="DUF6604" evidence="2">
    <location>
        <begin position="11"/>
        <end position="283"/>
    </location>
</feature>
<organism evidence="3 4">
    <name type="scientific">Clonostachys byssicola</name>
    <dbReference type="NCBI Taxonomy" id="160290"/>
    <lineage>
        <taxon>Eukaryota</taxon>
        <taxon>Fungi</taxon>
        <taxon>Dikarya</taxon>
        <taxon>Ascomycota</taxon>
        <taxon>Pezizomycotina</taxon>
        <taxon>Sordariomycetes</taxon>
        <taxon>Hypocreomycetidae</taxon>
        <taxon>Hypocreales</taxon>
        <taxon>Bionectriaceae</taxon>
        <taxon>Clonostachys</taxon>
    </lineage>
</organism>
<accession>A0A9N9UDP3</accession>
<feature type="region of interest" description="Disordered" evidence="1">
    <location>
        <begin position="42"/>
        <end position="77"/>
    </location>
</feature>
<dbReference type="PANTHER" id="PTHR38795">
    <property type="entry name" value="DUF6604 DOMAIN-CONTAINING PROTEIN"/>
    <property type="match status" value="1"/>
</dbReference>